<dbReference type="SUPFAM" id="SSF50346">
    <property type="entry name" value="PRC-barrel domain"/>
    <property type="match status" value="1"/>
</dbReference>
<feature type="signal peptide" evidence="1">
    <location>
        <begin position="1"/>
        <end position="20"/>
    </location>
</feature>
<evidence type="ECO:0000313" key="4">
    <source>
        <dbReference type="Proteomes" id="UP000239724"/>
    </source>
</evidence>
<evidence type="ECO:0000256" key="1">
    <source>
        <dbReference type="SAM" id="SignalP"/>
    </source>
</evidence>
<dbReference type="AlphaFoldDB" id="A0A2S6NKU7"/>
<keyword evidence="4" id="KW-1185">Reference proteome</keyword>
<dbReference type="RefSeq" id="WP_104518139.1">
    <property type="nucleotide sequence ID" value="NZ_NHRY01000070.1"/>
</dbReference>
<feature type="domain" description="PRC-barrel" evidence="2">
    <location>
        <begin position="59"/>
        <end position="119"/>
    </location>
</feature>
<feature type="chain" id="PRO_5015770265" description="PRC-barrel domain-containing protein" evidence="1">
    <location>
        <begin position="21"/>
        <end position="150"/>
    </location>
</feature>
<dbReference type="EMBL" id="NHRY01000070">
    <property type="protein sequence ID" value="PPQ35616.1"/>
    <property type="molecule type" value="Genomic_DNA"/>
</dbReference>
<gene>
    <name evidence="3" type="ORF">CCS01_07030</name>
</gene>
<evidence type="ECO:0000259" key="2">
    <source>
        <dbReference type="Pfam" id="PF05239"/>
    </source>
</evidence>
<reference evidence="3 4" key="1">
    <citation type="journal article" date="2018" name="Arch. Microbiol.">
        <title>New insights into the metabolic potential of the phototrophic purple bacterium Rhodopila globiformis DSM 161(T) from its draft genome sequence and evidence for a vanadium-dependent nitrogenase.</title>
        <authorList>
            <person name="Imhoff J.F."/>
            <person name="Rahn T."/>
            <person name="Kunzel S."/>
            <person name="Neulinger S.C."/>
        </authorList>
    </citation>
    <scope>NUCLEOTIDE SEQUENCE [LARGE SCALE GENOMIC DNA]</scope>
    <source>
        <strain evidence="3 4">DSM 161</strain>
    </source>
</reference>
<dbReference type="Gene3D" id="2.30.30.240">
    <property type="entry name" value="PRC-barrel domain"/>
    <property type="match status" value="1"/>
</dbReference>
<protein>
    <recommendedName>
        <fullName evidence="2">PRC-barrel domain-containing protein</fullName>
    </recommendedName>
</protein>
<dbReference type="Proteomes" id="UP000239724">
    <property type="component" value="Unassembled WGS sequence"/>
</dbReference>
<sequence length="150" mass="15110">MLKLAGISFLAVAVATPVLAKTPVTQPTPGLAAPVTQNALGAGLPAPKASNDILTASGGMRASQIIGSSVYNDKNQKVGSVGDLVISPNRSLLVVIDVGGILGIGAKTVAVPFDKMEIAPASGNIGNRVILPGATENKLAAMPAYHYAVR</sequence>
<dbReference type="OrthoDB" id="8021018at2"/>
<dbReference type="InterPro" id="IPR027275">
    <property type="entry name" value="PRC-brl_dom"/>
</dbReference>
<dbReference type="Pfam" id="PF05239">
    <property type="entry name" value="PRC"/>
    <property type="match status" value="1"/>
</dbReference>
<name>A0A2S6NKU7_RHOGL</name>
<organism evidence="3 4">
    <name type="scientific">Rhodopila globiformis</name>
    <name type="common">Rhodopseudomonas globiformis</name>
    <dbReference type="NCBI Taxonomy" id="1071"/>
    <lineage>
        <taxon>Bacteria</taxon>
        <taxon>Pseudomonadati</taxon>
        <taxon>Pseudomonadota</taxon>
        <taxon>Alphaproteobacteria</taxon>
        <taxon>Acetobacterales</taxon>
        <taxon>Acetobacteraceae</taxon>
        <taxon>Rhodopila</taxon>
    </lineage>
</organism>
<proteinExistence type="predicted"/>
<dbReference type="InterPro" id="IPR011033">
    <property type="entry name" value="PRC_barrel-like_sf"/>
</dbReference>
<keyword evidence="1" id="KW-0732">Signal</keyword>
<accession>A0A2S6NKU7</accession>
<evidence type="ECO:0000313" key="3">
    <source>
        <dbReference type="EMBL" id="PPQ35616.1"/>
    </source>
</evidence>
<comment type="caution">
    <text evidence="3">The sequence shown here is derived from an EMBL/GenBank/DDBJ whole genome shotgun (WGS) entry which is preliminary data.</text>
</comment>